<name>A0AAW0E3M2_9AGAR</name>
<dbReference type="EMBL" id="JAWWNJ010000004">
    <property type="protein sequence ID" value="KAK7057766.1"/>
    <property type="molecule type" value="Genomic_DNA"/>
</dbReference>
<feature type="compositionally biased region" description="Low complexity" evidence="1">
    <location>
        <begin position="161"/>
        <end position="173"/>
    </location>
</feature>
<dbReference type="AlphaFoldDB" id="A0AAW0E3M2"/>
<proteinExistence type="predicted"/>
<feature type="region of interest" description="Disordered" evidence="1">
    <location>
        <begin position="308"/>
        <end position="434"/>
    </location>
</feature>
<feature type="compositionally biased region" description="Low complexity" evidence="1">
    <location>
        <begin position="477"/>
        <end position="486"/>
    </location>
</feature>
<sequence length="595" mass="63550">MYLPPSPPDEEMILPPTPASSHGSSMTVRYAPYLQQEELERGRPLSRSSSSSHSSGVLVLGSPSSLDSDGQYFGNLRYAYGYPSLPTATPPVLSYPPSLAASVSKPEASQIAAVNTTAQPQVVAQGLSHTPPPGWWGHWMSAAPSIEPVPLPTPSGTLTESLSSAPPSRPLSRVTERTELVSPPVPSTSPPRILRSKPIVSNRSRSSSAGSVFSYVAHPPQPSSPPPTVIQIPDGPYSANQFTNWCGTVTVYPPPPMMNYPPGLAASSRSPSTKPSSPIPQPPVQLPPGSIVPVGSIPGSSQCPPMMHAMFPPVPVGRPGSHSPDTDSSSVRTPIIIQRATPELYGTSPPMSERSHSRSPSRSPRRDQPIIIQRPMFNHHSCRRSPSPSYSPPRHYPQPIIHPGLPVQPQTVTVARPPISRSRSRSRSPEYRPTVIIEQPPVAVQQTILVPAVPPIPTPQMRSLFRRSLSRSRSRSRSNSPRQSQSDGRNTPRRDTIHQTCCSDSVVHPDPDDVSPVSVSVSFTADCGGTFALPLTSSSGAADDDHDASSAADGLSSHPLPAGPFSLAVSFASPYEDRDSYCGVDNHAPEQRATD</sequence>
<comment type="caution">
    <text evidence="2">The sequence shown here is derived from an EMBL/GenBank/DDBJ whole genome shotgun (WGS) entry which is preliminary data.</text>
</comment>
<reference evidence="2 3" key="1">
    <citation type="journal article" date="2024" name="J Genomics">
        <title>Draft genome sequencing and assembly of Favolaschia claudopus CIRM-BRFM 2984 isolated from oak limbs.</title>
        <authorList>
            <person name="Navarro D."/>
            <person name="Drula E."/>
            <person name="Chaduli D."/>
            <person name="Cazenave R."/>
            <person name="Ahrendt S."/>
            <person name="Wang J."/>
            <person name="Lipzen A."/>
            <person name="Daum C."/>
            <person name="Barry K."/>
            <person name="Grigoriev I.V."/>
            <person name="Favel A."/>
            <person name="Rosso M.N."/>
            <person name="Martin F."/>
        </authorList>
    </citation>
    <scope>NUCLEOTIDE SEQUENCE [LARGE SCALE GENOMIC DNA]</scope>
    <source>
        <strain evidence="2 3">CIRM-BRFM 2984</strain>
    </source>
</reference>
<gene>
    <name evidence="2" type="ORF">R3P38DRAFT_1186069</name>
</gene>
<feature type="compositionally biased region" description="Low complexity" evidence="1">
    <location>
        <begin position="549"/>
        <end position="558"/>
    </location>
</feature>
<accession>A0AAW0E3M2</accession>
<feature type="compositionally biased region" description="Basic residues" evidence="1">
    <location>
        <begin position="464"/>
        <end position="476"/>
    </location>
</feature>
<feature type="region of interest" description="Disordered" evidence="1">
    <location>
        <begin position="262"/>
        <end position="289"/>
    </location>
</feature>
<feature type="region of interest" description="Disordered" evidence="1">
    <location>
        <begin position="1"/>
        <end position="67"/>
    </location>
</feature>
<feature type="compositionally biased region" description="Pro residues" evidence="1">
    <location>
        <begin position="277"/>
        <end position="286"/>
    </location>
</feature>
<evidence type="ECO:0000313" key="3">
    <source>
        <dbReference type="Proteomes" id="UP001362999"/>
    </source>
</evidence>
<dbReference type="Proteomes" id="UP001362999">
    <property type="component" value="Unassembled WGS sequence"/>
</dbReference>
<feature type="compositionally biased region" description="Low complexity" evidence="1">
    <location>
        <begin position="348"/>
        <end position="362"/>
    </location>
</feature>
<feature type="compositionally biased region" description="Low complexity" evidence="1">
    <location>
        <begin position="45"/>
        <end position="67"/>
    </location>
</feature>
<feature type="compositionally biased region" description="Low complexity" evidence="1">
    <location>
        <begin position="262"/>
        <end position="276"/>
    </location>
</feature>
<evidence type="ECO:0000256" key="1">
    <source>
        <dbReference type="SAM" id="MobiDB-lite"/>
    </source>
</evidence>
<keyword evidence="3" id="KW-1185">Reference proteome</keyword>
<protein>
    <submittedName>
        <fullName evidence="2">Uncharacterized protein</fullName>
    </submittedName>
</protein>
<feature type="region of interest" description="Disordered" evidence="1">
    <location>
        <begin position="148"/>
        <end position="206"/>
    </location>
</feature>
<evidence type="ECO:0000313" key="2">
    <source>
        <dbReference type="EMBL" id="KAK7057766.1"/>
    </source>
</evidence>
<feature type="region of interest" description="Disordered" evidence="1">
    <location>
        <begin position="453"/>
        <end position="496"/>
    </location>
</feature>
<feature type="compositionally biased region" description="Low complexity" evidence="1">
    <location>
        <begin position="196"/>
        <end position="206"/>
    </location>
</feature>
<organism evidence="2 3">
    <name type="scientific">Favolaschia claudopus</name>
    <dbReference type="NCBI Taxonomy" id="2862362"/>
    <lineage>
        <taxon>Eukaryota</taxon>
        <taxon>Fungi</taxon>
        <taxon>Dikarya</taxon>
        <taxon>Basidiomycota</taxon>
        <taxon>Agaricomycotina</taxon>
        <taxon>Agaricomycetes</taxon>
        <taxon>Agaricomycetidae</taxon>
        <taxon>Agaricales</taxon>
        <taxon>Marasmiineae</taxon>
        <taxon>Mycenaceae</taxon>
        <taxon>Favolaschia</taxon>
    </lineage>
</organism>
<feature type="region of interest" description="Disordered" evidence="1">
    <location>
        <begin position="538"/>
        <end position="563"/>
    </location>
</feature>